<dbReference type="PANTHER" id="PTHR33516:SF2">
    <property type="entry name" value="LEXA REPRESSOR-RELATED"/>
    <property type="match status" value="1"/>
</dbReference>
<dbReference type="GO" id="GO:0003677">
    <property type="term" value="F:DNA binding"/>
    <property type="evidence" value="ECO:0007669"/>
    <property type="project" value="InterPro"/>
</dbReference>
<dbReference type="CDD" id="cd06529">
    <property type="entry name" value="S24_LexA-like"/>
    <property type="match status" value="1"/>
</dbReference>
<dbReference type="SUPFAM" id="SSF51306">
    <property type="entry name" value="LexA/Signal peptidase"/>
    <property type="match status" value="1"/>
</dbReference>
<dbReference type="InterPro" id="IPR036286">
    <property type="entry name" value="LexA/Signal_pep-like_sf"/>
</dbReference>
<dbReference type="InterPro" id="IPR010982">
    <property type="entry name" value="Lambda_DNA-bd_dom_sf"/>
</dbReference>
<reference evidence="2 3" key="1">
    <citation type="submission" date="2019-09" db="EMBL/GenBank/DDBJ databases">
        <title>Non-baumannii Acinetobacter spp. carrying blaNDM-1 isolated in China.</title>
        <authorList>
            <person name="Cui C."/>
            <person name="Chen C."/>
            <person name="Sun J."/>
            <person name="Liu Y."/>
        </authorList>
    </citation>
    <scope>NUCLEOTIDE SEQUENCE [LARGE SCALE GENOMIC DNA]</scope>
    <source>
        <strain evidence="2 3">B18</strain>
    </source>
</reference>
<dbReference type="InterPro" id="IPR015927">
    <property type="entry name" value="Peptidase_S24_S26A/B/C"/>
</dbReference>
<feature type="domain" description="HTH cro/C1-type" evidence="1">
    <location>
        <begin position="22"/>
        <end position="70"/>
    </location>
</feature>
<dbReference type="EMBL" id="CP044455">
    <property type="protein sequence ID" value="QIC69782.1"/>
    <property type="molecule type" value="Genomic_DNA"/>
</dbReference>
<dbReference type="PROSITE" id="PS50943">
    <property type="entry name" value="HTH_CROC1"/>
    <property type="match status" value="1"/>
</dbReference>
<dbReference type="Proteomes" id="UP000503440">
    <property type="component" value="Chromosome"/>
</dbReference>
<evidence type="ECO:0000313" key="3">
    <source>
        <dbReference type="Proteomes" id="UP000503440"/>
    </source>
</evidence>
<dbReference type="InterPro" id="IPR001387">
    <property type="entry name" value="Cro/C1-type_HTH"/>
</dbReference>
<accession>A0A6C0Y1K0</accession>
<dbReference type="SUPFAM" id="SSF47413">
    <property type="entry name" value="lambda repressor-like DNA-binding domains"/>
    <property type="match status" value="1"/>
</dbReference>
<evidence type="ECO:0000259" key="1">
    <source>
        <dbReference type="PROSITE" id="PS50943"/>
    </source>
</evidence>
<dbReference type="RefSeq" id="WP_163145621.1">
    <property type="nucleotide sequence ID" value="NZ_CP044455.1"/>
</dbReference>
<dbReference type="AlphaFoldDB" id="A0A6C0Y1K0"/>
<dbReference type="InterPro" id="IPR039418">
    <property type="entry name" value="LexA-like"/>
</dbReference>
<sequence>MSTLEDRINQAINHFVSKNNLKKLDRTAMAKYCGVSVAAVGQWINGKTHSLDSLTNAKAAQYLGINPHWLAGDTKHGMLDVSSNQKLDNNVDLSQRIPFEGRPVPVISWVAAGSFEPIETVLRDAEVDEYLPPIKECGRNGYGLIVTGISMSPKFEPEDRIYVNPDFQVVDLKTGDLVIVSCAGDNEATFKQLIIEGTTKYLKPLNPKWDEQIIKLTEDCRLVGKVVGLYRKI</sequence>
<dbReference type="Pfam" id="PF00717">
    <property type="entry name" value="Peptidase_S24"/>
    <property type="match status" value="1"/>
</dbReference>
<proteinExistence type="predicted"/>
<name>A0A6C0Y1K0_9GAMM</name>
<evidence type="ECO:0000313" key="2">
    <source>
        <dbReference type="EMBL" id="QIC69782.1"/>
    </source>
</evidence>
<organism evidence="2 3">
    <name type="scientific">Acinetobacter indicus</name>
    <dbReference type="NCBI Taxonomy" id="756892"/>
    <lineage>
        <taxon>Bacteria</taxon>
        <taxon>Pseudomonadati</taxon>
        <taxon>Pseudomonadota</taxon>
        <taxon>Gammaproteobacteria</taxon>
        <taxon>Moraxellales</taxon>
        <taxon>Moraxellaceae</taxon>
        <taxon>Acinetobacter</taxon>
    </lineage>
</organism>
<dbReference type="Gene3D" id="2.10.109.10">
    <property type="entry name" value="Umud Fragment, subunit A"/>
    <property type="match status" value="1"/>
</dbReference>
<dbReference type="InterPro" id="IPR050077">
    <property type="entry name" value="LexA_repressor"/>
</dbReference>
<dbReference type="CDD" id="cd00093">
    <property type="entry name" value="HTH_XRE"/>
    <property type="match status" value="1"/>
</dbReference>
<dbReference type="Gene3D" id="1.10.260.40">
    <property type="entry name" value="lambda repressor-like DNA-binding domains"/>
    <property type="match status" value="1"/>
</dbReference>
<protein>
    <submittedName>
        <fullName evidence="2">Peptidase S24</fullName>
    </submittedName>
</protein>
<dbReference type="PANTHER" id="PTHR33516">
    <property type="entry name" value="LEXA REPRESSOR"/>
    <property type="match status" value="1"/>
</dbReference>
<gene>
    <name evidence="2" type="ORF">FSC09_04880</name>
</gene>